<comment type="caution">
    <text evidence="1">The sequence shown here is derived from an EMBL/GenBank/DDBJ whole genome shotgun (WGS) entry which is preliminary data.</text>
</comment>
<dbReference type="Gene3D" id="3.40.960.10">
    <property type="entry name" value="VSR Endonuclease"/>
    <property type="match status" value="1"/>
</dbReference>
<sequence>MNPLLKLIAVEHGGVFSRSQALSCGYTHEQLRERLADGRWEKVRYGQYAERVELSLTSWDREIWLHRRLAFAVANSIASGTIALSHQTALVFHQVPLWGVDLTEVQVSRLDGRRGGPVAGVRHHRGGFAPTELIQVDGLTMATVSRALAETACTTSFEAAVVSADAVLRDHPIEPAAMLARIEFWPGSATAKAALAFADKRSESVGESRLRVLFHQQGLPEPLLQVEFGDADGFIGRVDFYFPEQGTVVEFDGLVKYAAGDRETLIREKLREDRLRALGLEVVRIVWADLKWPADVATRVRRGFARRAA</sequence>
<dbReference type="InterPro" id="IPR011335">
    <property type="entry name" value="Restrct_endonuc-II-like"/>
</dbReference>
<organism evidence="1 2">
    <name type="scientific">Kribbella ginsengisoli</name>
    <dbReference type="NCBI Taxonomy" id="363865"/>
    <lineage>
        <taxon>Bacteria</taxon>
        <taxon>Bacillati</taxon>
        <taxon>Actinomycetota</taxon>
        <taxon>Actinomycetes</taxon>
        <taxon>Propionibacteriales</taxon>
        <taxon>Kribbellaceae</taxon>
        <taxon>Kribbella</taxon>
    </lineage>
</organism>
<gene>
    <name evidence="1" type="ORF">GCM10022235_50450</name>
</gene>
<evidence type="ECO:0000313" key="2">
    <source>
        <dbReference type="Proteomes" id="UP001501222"/>
    </source>
</evidence>
<keyword evidence="2" id="KW-1185">Reference proteome</keyword>
<accession>A0ABP6Y069</accession>
<protein>
    <submittedName>
        <fullName evidence="1">Type IV toxin-antitoxin system AbiEi family antitoxin domain-containing protein</fullName>
    </submittedName>
</protein>
<dbReference type="EMBL" id="BAABAA010000007">
    <property type="protein sequence ID" value="GAA3574711.1"/>
    <property type="molecule type" value="Genomic_DNA"/>
</dbReference>
<dbReference type="SUPFAM" id="SSF52980">
    <property type="entry name" value="Restriction endonuclease-like"/>
    <property type="match status" value="1"/>
</dbReference>
<reference evidence="2" key="1">
    <citation type="journal article" date="2019" name="Int. J. Syst. Evol. Microbiol.">
        <title>The Global Catalogue of Microorganisms (GCM) 10K type strain sequencing project: providing services to taxonomists for standard genome sequencing and annotation.</title>
        <authorList>
            <consortium name="The Broad Institute Genomics Platform"/>
            <consortium name="The Broad Institute Genome Sequencing Center for Infectious Disease"/>
            <person name="Wu L."/>
            <person name="Ma J."/>
        </authorList>
    </citation>
    <scope>NUCLEOTIDE SEQUENCE [LARGE SCALE GENOMIC DNA]</scope>
    <source>
        <strain evidence="2">JCM 16928</strain>
    </source>
</reference>
<name>A0ABP6Y069_9ACTN</name>
<dbReference type="Proteomes" id="UP001501222">
    <property type="component" value="Unassembled WGS sequence"/>
</dbReference>
<proteinExistence type="predicted"/>
<dbReference type="RefSeq" id="WP_344844564.1">
    <property type="nucleotide sequence ID" value="NZ_BAABAA010000007.1"/>
</dbReference>
<evidence type="ECO:0000313" key="1">
    <source>
        <dbReference type="EMBL" id="GAA3574711.1"/>
    </source>
</evidence>